<keyword evidence="1" id="KW-0611">Plant defense</keyword>
<dbReference type="KEGG" id="dzi:111297749"/>
<organism evidence="2 3">
    <name type="scientific">Durio zibethinus</name>
    <name type="common">Durian</name>
    <dbReference type="NCBI Taxonomy" id="66656"/>
    <lineage>
        <taxon>Eukaryota</taxon>
        <taxon>Viridiplantae</taxon>
        <taxon>Streptophyta</taxon>
        <taxon>Embryophyta</taxon>
        <taxon>Tracheophyta</taxon>
        <taxon>Spermatophyta</taxon>
        <taxon>Magnoliopsida</taxon>
        <taxon>eudicotyledons</taxon>
        <taxon>Gunneridae</taxon>
        <taxon>Pentapetalae</taxon>
        <taxon>rosids</taxon>
        <taxon>malvids</taxon>
        <taxon>Malvales</taxon>
        <taxon>Malvaceae</taxon>
        <taxon>Helicteroideae</taxon>
        <taxon>Durio</taxon>
    </lineage>
</organism>
<protein>
    <submittedName>
        <fullName evidence="3">Disease resistance protein LAZ5-like</fullName>
    </submittedName>
</protein>
<reference evidence="3" key="1">
    <citation type="submission" date="2025-08" db="UniProtKB">
        <authorList>
            <consortium name="RefSeq"/>
        </authorList>
    </citation>
    <scope>IDENTIFICATION</scope>
    <source>
        <tissue evidence="3">Fruit stalk</tissue>
    </source>
</reference>
<dbReference type="GeneID" id="111297749"/>
<dbReference type="PANTHER" id="PTHR36766">
    <property type="entry name" value="PLANT BROAD-SPECTRUM MILDEW RESISTANCE PROTEIN RPW8"/>
    <property type="match status" value="1"/>
</dbReference>
<name>A0A6P5Z5T3_DURZI</name>
<dbReference type="RefSeq" id="XP_022748118.1">
    <property type="nucleotide sequence ID" value="XM_022892383.1"/>
</dbReference>
<gene>
    <name evidence="3" type="primary">LOC111297749</name>
</gene>
<dbReference type="OrthoDB" id="26890at2759"/>
<dbReference type="AlphaFoldDB" id="A0A6P5Z5T3"/>
<proteinExistence type="predicted"/>
<dbReference type="InterPro" id="IPR032675">
    <property type="entry name" value="LRR_dom_sf"/>
</dbReference>
<dbReference type="PANTHER" id="PTHR36766:SF40">
    <property type="entry name" value="DISEASE RESISTANCE PROTEIN RGA3"/>
    <property type="match status" value="1"/>
</dbReference>
<evidence type="ECO:0000256" key="1">
    <source>
        <dbReference type="ARBA" id="ARBA00022821"/>
    </source>
</evidence>
<dbReference type="GO" id="GO:0006952">
    <property type="term" value="P:defense response"/>
    <property type="evidence" value="ECO:0007669"/>
    <property type="project" value="UniProtKB-KW"/>
</dbReference>
<evidence type="ECO:0000313" key="2">
    <source>
        <dbReference type="Proteomes" id="UP000515121"/>
    </source>
</evidence>
<evidence type="ECO:0000313" key="3">
    <source>
        <dbReference type="RefSeq" id="XP_022748118.1"/>
    </source>
</evidence>
<dbReference type="Gene3D" id="3.80.10.10">
    <property type="entry name" value="Ribonuclease Inhibitor"/>
    <property type="match status" value="1"/>
</dbReference>
<dbReference type="Proteomes" id="UP000515121">
    <property type="component" value="Unplaced"/>
</dbReference>
<dbReference type="SUPFAM" id="SSF52058">
    <property type="entry name" value="L domain-like"/>
    <property type="match status" value="1"/>
</dbReference>
<keyword evidence="2" id="KW-1185">Reference proteome</keyword>
<accession>A0A6P5Z5T3</accession>
<sequence>MSTFQWMKVEDLNVKGCEELVSLWRTEWGSLVPLRSLRNLVLENCSQAASIGATEEAEKAEILQLDIHCNIEHLRIEYCEGFQKLSKNLKCLRKLEIGKCPNLVSLLADNLPSTLKCLVISECENLQYLLEDGENINFSSTSLLEFLEIHGCEALKSLSSSSKLPVGLKTLVISNCPELKFVAQEIGDNTCLESSLVIIFSIYPKEWKSLNL</sequence>